<protein>
    <submittedName>
        <fullName evidence="1">Uncharacterized protein</fullName>
    </submittedName>
</protein>
<dbReference type="HOGENOM" id="CLU_3374604_0_0_0"/>
<accession>B3DYR8</accession>
<dbReference type="AlphaFoldDB" id="B3DYR8"/>
<evidence type="ECO:0000313" key="2">
    <source>
        <dbReference type="Proteomes" id="UP000009149"/>
    </source>
</evidence>
<gene>
    <name evidence="1" type="ordered locus">Minf_0382</name>
</gene>
<proteinExistence type="predicted"/>
<name>B3DYR8_METI4</name>
<dbReference type="KEGG" id="min:Minf_0382"/>
<sequence length="34" mass="3682">MNAVATAGEKLPRIHFLASVIMEEAKDIEGIGRN</sequence>
<organism evidence="1 2">
    <name type="scientific">Methylacidiphilum infernorum (isolate V4)</name>
    <name type="common">Methylokorus infernorum (strain V4)</name>
    <dbReference type="NCBI Taxonomy" id="481448"/>
    <lineage>
        <taxon>Bacteria</taxon>
        <taxon>Pseudomonadati</taxon>
        <taxon>Verrucomicrobiota</taxon>
        <taxon>Methylacidiphilae</taxon>
        <taxon>Methylacidiphilales</taxon>
        <taxon>Methylacidiphilaceae</taxon>
        <taxon>Methylacidiphilum (ex Ratnadevi et al. 2023)</taxon>
    </lineage>
</organism>
<dbReference type="EMBL" id="CP000975">
    <property type="protein sequence ID" value="ACD82440.1"/>
    <property type="molecule type" value="Genomic_DNA"/>
</dbReference>
<dbReference type="Proteomes" id="UP000009149">
    <property type="component" value="Chromosome"/>
</dbReference>
<dbReference type="STRING" id="481448.Minf_0382"/>
<reference evidence="1 2" key="1">
    <citation type="journal article" date="2008" name="Biol. Direct">
        <title>Complete genome sequence of the extremely acidophilic methanotroph isolate V4, Methylacidiphilum infernorum, a representative of the bacterial phylum Verrucomicrobia.</title>
        <authorList>
            <person name="Hou S."/>
            <person name="Makarova K.S."/>
            <person name="Saw J.H."/>
            <person name="Senin P."/>
            <person name="Ly B.V."/>
            <person name="Zhou Z."/>
            <person name="Ren Y."/>
            <person name="Wang J."/>
            <person name="Galperin M.Y."/>
            <person name="Omelchenko M.V."/>
            <person name="Wolf Y.I."/>
            <person name="Yutin N."/>
            <person name="Koonin E.V."/>
            <person name="Stott M.B."/>
            <person name="Mountain B.W."/>
            <person name="Crowe M.A."/>
            <person name="Smirnova A.V."/>
            <person name="Dunfield P.F."/>
            <person name="Feng L."/>
            <person name="Wang L."/>
            <person name="Alam M."/>
        </authorList>
    </citation>
    <scope>NUCLEOTIDE SEQUENCE [LARGE SCALE GENOMIC DNA]</scope>
    <source>
        <strain evidence="2">Isolate V4</strain>
    </source>
</reference>
<evidence type="ECO:0000313" key="1">
    <source>
        <dbReference type="EMBL" id="ACD82440.1"/>
    </source>
</evidence>